<evidence type="ECO:0000256" key="2">
    <source>
        <dbReference type="ARBA" id="ARBA00034247"/>
    </source>
</evidence>
<evidence type="ECO:0000259" key="5">
    <source>
        <dbReference type="PROSITE" id="PS51371"/>
    </source>
</evidence>
<organism evidence="6 7">
    <name type="scientific">Hydrogenimonas thermophila</name>
    <dbReference type="NCBI Taxonomy" id="223786"/>
    <lineage>
        <taxon>Bacteria</taxon>
        <taxon>Pseudomonadati</taxon>
        <taxon>Campylobacterota</taxon>
        <taxon>Epsilonproteobacteria</taxon>
        <taxon>Campylobacterales</taxon>
        <taxon>Hydrogenimonadaceae</taxon>
        <taxon>Hydrogenimonas</taxon>
    </lineage>
</organism>
<dbReference type="GO" id="GO:0052621">
    <property type="term" value="F:diguanylate cyclase activity"/>
    <property type="evidence" value="ECO:0007669"/>
    <property type="project" value="UniProtKB-EC"/>
</dbReference>
<dbReference type="CDD" id="cd01949">
    <property type="entry name" value="GGDEF"/>
    <property type="match status" value="1"/>
</dbReference>
<dbReference type="SMART" id="SM00116">
    <property type="entry name" value="CBS"/>
    <property type="match status" value="4"/>
</dbReference>
<reference evidence="6 7" key="1">
    <citation type="submission" date="2016-10" db="EMBL/GenBank/DDBJ databases">
        <authorList>
            <person name="de Groot N.N."/>
        </authorList>
    </citation>
    <scope>NUCLEOTIDE SEQUENCE [LARGE SCALE GENOMIC DNA]</scope>
    <source>
        <strain evidence="6 7">EP1-55-1</strain>
    </source>
</reference>
<dbReference type="AlphaFoldDB" id="A0A1I5S3B3"/>
<dbReference type="PANTHER" id="PTHR45138:SF9">
    <property type="entry name" value="DIGUANYLATE CYCLASE DGCM-RELATED"/>
    <property type="match status" value="1"/>
</dbReference>
<dbReference type="FunFam" id="3.30.70.270:FF:000001">
    <property type="entry name" value="Diguanylate cyclase domain protein"/>
    <property type="match status" value="1"/>
</dbReference>
<comment type="catalytic activity">
    <reaction evidence="2">
        <text>2 GTP = 3',3'-c-di-GMP + 2 diphosphate</text>
        <dbReference type="Rhea" id="RHEA:24898"/>
        <dbReference type="ChEBI" id="CHEBI:33019"/>
        <dbReference type="ChEBI" id="CHEBI:37565"/>
        <dbReference type="ChEBI" id="CHEBI:58805"/>
        <dbReference type="EC" id="2.7.7.65"/>
    </reaction>
</comment>
<feature type="domain" description="GGDEF" evidence="4">
    <location>
        <begin position="313"/>
        <end position="444"/>
    </location>
</feature>
<dbReference type="GO" id="GO:0005886">
    <property type="term" value="C:plasma membrane"/>
    <property type="evidence" value="ECO:0007669"/>
    <property type="project" value="TreeGrafter"/>
</dbReference>
<evidence type="ECO:0000256" key="3">
    <source>
        <dbReference type="PROSITE-ProRule" id="PRU00703"/>
    </source>
</evidence>
<dbReference type="InterPro" id="IPR000644">
    <property type="entry name" value="CBS_dom"/>
</dbReference>
<keyword evidence="3" id="KW-0129">CBS domain</keyword>
<proteinExistence type="predicted"/>
<dbReference type="GO" id="GO:0043709">
    <property type="term" value="P:cell adhesion involved in single-species biofilm formation"/>
    <property type="evidence" value="ECO:0007669"/>
    <property type="project" value="TreeGrafter"/>
</dbReference>
<evidence type="ECO:0000313" key="7">
    <source>
        <dbReference type="Proteomes" id="UP000199227"/>
    </source>
</evidence>
<dbReference type="InterPro" id="IPR046342">
    <property type="entry name" value="CBS_dom_sf"/>
</dbReference>
<name>A0A1I5S3B3_9BACT</name>
<dbReference type="Proteomes" id="UP000199227">
    <property type="component" value="Unassembled WGS sequence"/>
</dbReference>
<dbReference type="InterPro" id="IPR043128">
    <property type="entry name" value="Rev_trsase/Diguanyl_cyclase"/>
</dbReference>
<dbReference type="SMART" id="SM00267">
    <property type="entry name" value="GGDEF"/>
    <property type="match status" value="1"/>
</dbReference>
<dbReference type="EMBL" id="FOXB01000030">
    <property type="protein sequence ID" value="SFP64746.1"/>
    <property type="molecule type" value="Genomic_DNA"/>
</dbReference>
<dbReference type="InterPro" id="IPR029787">
    <property type="entry name" value="Nucleotide_cyclase"/>
</dbReference>
<dbReference type="OrthoDB" id="8554767at2"/>
<dbReference type="Pfam" id="PF00571">
    <property type="entry name" value="CBS"/>
    <property type="match status" value="4"/>
</dbReference>
<dbReference type="EC" id="2.7.7.65" evidence="1"/>
<sequence length="446" mass="50964">MPEVQPLKEDLTLFDIGTKDVVSIDIDASLKDAVSLMYEKGLRDVIIIDNETGEFGILTISDIIREQHSTTPETSLRNIPLIPCIVESKDFFVKDVVSKYGIDFYYICLVEEGKLVGIVSKTDIIANYDPKILAEYEQVINLIGRHKINYIPHDMPAKEAIILLENDLDDALIILKNKKAVGIVTARDVLKIFANNTSLNVPISHYMSSPLQTLRENATVKEALDFITKKHFKRVIIADKNGDIVGIISQSELTRLLYNKWMDLTRKSLDIAKRALEFEKIAMMDPLTQAYNRTKFEKVIEKEEERIIRYKISFYSIIIIDIDDFKSVNDTYGHNAGDSILKEFVYYTQKFLRKNDMLFRWGGEEFIIFLPQTNCKNAVIVAEKIRNIIANHIFKDGPERITCSFGVSAKRSISDNVLDIIKRADNALYIAKRNGKNRVESSCTNF</sequence>
<dbReference type="SUPFAM" id="SSF55073">
    <property type="entry name" value="Nucleotide cyclase"/>
    <property type="match status" value="1"/>
</dbReference>
<dbReference type="GO" id="GO:1902201">
    <property type="term" value="P:negative regulation of bacterial-type flagellum-dependent cell motility"/>
    <property type="evidence" value="ECO:0007669"/>
    <property type="project" value="TreeGrafter"/>
</dbReference>
<feature type="domain" description="CBS" evidence="5">
    <location>
        <begin position="207"/>
        <end position="264"/>
    </location>
</feature>
<dbReference type="SUPFAM" id="SSF54631">
    <property type="entry name" value="CBS-domain pair"/>
    <property type="match status" value="2"/>
</dbReference>
<dbReference type="Gene3D" id="3.30.70.270">
    <property type="match status" value="1"/>
</dbReference>
<keyword evidence="7" id="KW-1185">Reference proteome</keyword>
<dbReference type="Gene3D" id="3.10.580.10">
    <property type="entry name" value="CBS-domain"/>
    <property type="match status" value="2"/>
</dbReference>
<dbReference type="CDD" id="cd02205">
    <property type="entry name" value="CBS_pair_SF"/>
    <property type="match status" value="2"/>
</dbReference>
<dbReference type="Pfam" id="PF00990">
    <property type="entry name" value="GGDEF"/>
    <property type="match status" value="1"/>
</dbReference>
<evidence type="ECO:0000259" key="4">
    <source>
        <dbReference type="PROSITE" id="PS50887"/>
    </source>
</evidence>
<gene>
    <name evidence="6" type="ORF">SAMN05216234_13018</name>
</gene>
<dbReference type="InterPro" id="IPR000160">
    <property type="entry name" value="GGDEF_dom"/>
</dbReference>
<dbReference type="InterPro" id="IPR050469">
    <property type="entry name" value="Diguanylate_Cyclase"/>
</dbReference>
<dbReference type="PROSITE" id="PS51371">
    <property type="entry name" value="CBS"/>
    <property type="match status" value="2"/>
</dbReference>
<accession>A0A1I5S3B3</accession>
<dbReference type="RefSeq" id="WP_092913217.1">
    <property type="nucleotide sequence ID" value="NZ_CP136592.1"/>
</dbReference>
<evidence type="ECO:0000256" key="1">
    <source>
        <dbReference type="ARBA" id="ARBA00012528"/>
    </source>
</evidence>
<dbReference type="PROSITE" id="PS50887">
    <property type="entry name" value="GGDEF"/>
    <property type="match status" value="1"/>
</dbReference>
<evidence type="ECO:0000313" key="6">
    <source>
        <dbReference type="EMBL" id="SFP64746.1"/>
    </source>
</evidence>
<protein>
    <recommendedName>
        <fullName evidence="1">diguanylate cyclase</fullName>
        <ecNumber evidence="1">2.7.7.65</ecNumber>
    </recommendedName>
</protein>
<dbReference type="PANTHER" id="PTHR45138">
    <property type="entry name" value="REGULATORY COMPONENTS OF SENSORY TRANSDUCTION SYSTEM"/>
    <property type="match status" value="1"/>
</dbReference>
<feature type="domain" description="CBS" evidence="5">
    <location>
        <begin position="17"/>
        <end position="73"/>
    </location>
</feature>
<dbReference type="STRING" id="223786.SAMN05216234_13018"/>
<dbReference type="NCBIfam" id="TIGR00254">
    <property type="entry name" value="GGDEF"/>
    <property type="match status" value="1"/>
</dbReference>